<name>A0A6C0FXR3_9BACL</name>
<feature type="transmembrane region" description="Helical" evidence="7">
    <location>
        <begin position="269"/>
        <end position="289"/>
    </location>
</feature>
<dbReference type="SUPFAM" id="SSF103473">
    <property type="entry name" value="MFS general substrate transporter"/>
    <property type="match status" value="1"/>
</dbReference>
<keyword evidence="3" id="KW-1003">Cell membrane</keyword>
<dbReference type="Proteomes" id="UP000476064">
    <property type="component" value="Chromosome"/>
</dbReference>
<dbReference type="EMBL" id="CP048209">
    <property type="protein sequence ID" value="QHT60842.1"/>
    <property type="molecule type" value="Genomic_DNA"/>
</dbReference>
<evidence type="ECO:0000256" key="6">
    <source>
        <dbReference type="ARBA" id="ARBA00023136"/>
    </source>
</evidence>
<feature type="transmembrane region" description="Helical" evidence="7">
    <location>
        <begin position="325"/>
        <end position="348"/>
    </location>
</feature>
<dbReference type="KEGG" id="plyc:GXP70_13390"/>
<feature type="transmembrane region" description="Helical" evidence="7">
    <location>
        <begin position="235"/>
        <end position="257"/>
    </location>
</feature>
<keyword evidence="4 7" id="KW-0812">Transmembrane</keyword>
<dbReference type="AlphaFoldDB" id="A0A6C0FXR3"/>
<accession>A0A6C0FXR3</accession>
<feature type="transmembrane region" description="Helical" evidence="7">
    <location>
        <begin position="57"/>
        <end position="77"/>
    </location>
</feature>
<evidence type="ECO:0000256" key="3">
    <source>
        <dbReference type="ARBA" id="ARBA00022475"/>
    </source>
</evidence>
<dbReference type="RefSeq" id="WP_162357282.1">
    <property type="nucleotide sequence ID" value="NZ_CP048209.1"/>
</dbReference>
<sequence>MRTESAHNPDKNSLWRNRVFARMFAAYAGAAMGEWFDAIAIQVMIVYRWGAGPVTLSWIPVVMALPGLLLGTLAGVAADRLPRIRLMLLCDLFTAAVTAALLAAPNVGALIPLLALRAGAAAFIAPAQQAVTRRIVPADQLFRATTLNGLLQQSAKIAGPLIGASILAALSPSACILIHAAMRLLSAGLLWTVRSAEPGAAPDDTATSSSRAARRQSVAAEWREGLRAIVRVKPVLHTLLFGFVGLTAILMVDYQFATLLQELAPGQPSLLGWLVASIGAGSVAVMLLLNKRGRLPYRWGLGGGYALLGAAIAGLGTLRPGVPDAAVLALGLLLGIGNGMCIATKIALLQQEMPADLIGRVFGVDQALTSLVMLGAPLAGGLMIEAAGARPAFAAFGLATAAVGLAGLLCGPALWGRSGEAGVGAVRREA</sequence>
<dbReference type="InterPro" id="IPR011701">
    <property type="entry name" value="MFS"/>
</dbReference>
<dbReference type="Pfam" id="PF07690">
    <property type="entry name" value="MFS_1"/>
    <property type="match status" value="1"/>
</dbReference>
<feature type="transmembrane region" description="Helical" evidence="7">
    <location>
        <begin position="393"/>
        <end position="415"/>
    </location>
</feature>
<feature type="transmembrane region" description="Helical" evidence="7">
    <location>
        <begin position="20"/>
        <end position="45"/>
    </location>
</feature>
<dbReference type="Gene3D" id="1.20.1250.20">
    <property type="entry name" value="MFS general substrate transporter like domains"/>
    <property type="match status" value="1"/>
</dbReference>
<comment type="subcellular location">
    <subcellularLocation>
        <location evidence="1">Cell membrane</location>
        <topology evidence="1">Multi-pass membrane protein</topology>
    </subcellularLocation>
</comment>
<gene>
    <name evidence="8" type="ORF">GXP70_13390</name>
</gene>
<evidence type="ECO:0000256" key="5">
    <source>
        <dbReference type="ARBA" id="ARBA00022989"/>
    </source>
</evidence>
<feature type="transmembrane region" description="Helical" evidence="7">
    <location>
        <begin position="157"/>
        <end position="181"/>
    </location>
</feature>
<dbReference type="GO" id="GO:0005886">
    <property type="term" value="C:plasma membrane"/>
    <property type="evidence" value="ECO:0007669"/>
    <property type="project" value="UniProtKB-SubCell"/>
</dbReference>
<dbReference type="GO" id="GO:0022857">
    <property type="term" value="F:transmembrane transporter activity"/>
    <property type="evidence" value="ECO:0007669"/>
    <property type="project" value="InterPro"/>
</dbReference>
<keyword evidence="6 7" id="KW-0472">Membrane</keyword>
<dbReference type="PANTHER" id="PTHR23513:SF9">
    <property type="entry name" value="ENTEROBACTIN EXPORTER ENTS"/>
    <property type="match status" value="1"/>
</dbReference>
<evidence type="ECO:0000256" key="7">
    <source>
        <dbReference type="SAM" id="Phobius"/>
    </source>
</evidence>
<proteinExistence type="predicted"/>
<dbReference type="PANTHER" id="PTHR23513">
    <property type="entry name" value="INTEGRAL MEMBRANE EFFLUX PROTEIN-RELATED"/>
    <property type="match status" value="1"/>
</dbReference>
<evidence type="ECO:0000256" key="4">
    <source>
        <dbReference type="ARBA" id="ARBA00022692"/>
    </source>
</evidence>
<feature type="transmembrane region" description="Helical" evidence="7">
    <location>
        <begin position="301"/>
        <end position="319"/>
    </location>
</feature>
<feature type="transmembrane region" description="Helical" evidence="7">
    <location>
        <begin position="368"/>
        <end position="387"/>
    </location>
</feature>
<keyword evidence="5 7" id="KW-1133">Transmembrane helix</keyword>
<protein>
    <submittedName>
        <fullName evidence="8">MFS transporter</fullName>
    </submittedName>
</protein>
<dbReference type="CDD" id="cd06173">
    <property type="entry name" value="MFS_MefA_like"/>
    <property type="match status" value="1"/>
</dbReference>
<evidence type="ECO:0000256" key="2">
    <source>
        <dbReference type="ARBA" id="ARBA00022448"/>
    </source>
</evidence>
<evidence type="ECO:0000256" key="1">
    <source>
        <dbReference type="ARBA" id="ARBA00004651"/>
    </source>
</evidence>
<reference evidence="8 9" key="1">
    <citation type="submission" date="2020-01" db="EMBL/GenBank/DDBJ databases">
        <title>Paenibacillus sp. nov., isolated from tomato rhizosphere.</title>
        <authorList>
            <person name="Weon H.-Y."/>
            <person name="Lee S.A."/>
        </authorList>
    </citation>
    <scope>NUCLEOTIDE SEQUENCE [LARGE SCALE GENOMIC DNA]</scope>
    <source>
        <strain evidence="8 9">12200R-189</strain>
    </source>
</reference>
<keyword evidence="9" id="KW-1185">Reference proteome</keyword>
<organism evidence="8 9">
    <name type="scientific">Paenibacillus lycopersici</name>
    <dbReference type="NCBI Taxonomy" id="2704462"/>
    <lineage>
        <taxon>Bacteria</taxon>
        <taxon>Bacillati</taxon>
        <taxon>Bacillota</taxon>
        <taxon>Bacilli</taxon>
        <taxon>Bacillales</taxon>
        <taxon>Paenibacillaceae</taxon>
        <taxon>Paenibacillus</taxon>
    </lineage>
</organism>
<dbReference type="InterPro" id="IPR036259">
    <property type="entry name" value="MFS_trans_sf"/>
</dbReference>
<evidence type="ECO:0000313" key="8">
    <source>
        <dbReference type="EMBL" id="QHT60842.1"/>
    </source>
</evidence>
<evidence type="ECO:0000313" key="9">
    <source>
        <dbReference type="Proteomes" id="UP000476064"/>
    </source>
</evidence>
<keyword evidence="2" id="KW-0813">Transport</keyword>